<keyword evidence="2" id="KW-1185">Reference proteome</keyword>
<reference evidence="1 2" key="1">
    <citation type="submission" date="2015-11" db="EMBL/GenBank/DDBJ databases">
        <authorList>
            <person name="Terry K."/>
            <person name="Dunbar D."/>
            <person name="Bradley K.W."/>
            <person name="Asai D.J."/>
            <person name="Bowman C.A."/>
            <person name="Russell D.A."/>
            <person name="Pope W.H."/>
            <person name="Jacobs-Sera D."/>
            <person name="Hendrix R.W."/>
            <person name="Hatfull G.F."/>
        </authorList>
    </citation>
    <scope>NUCLEOTIDE SEQUENCE [LARGE SCALE GENOMIC DNA]</scope>
</reference>
<dbReference type="KEGG" id="vg:40093177"/>
<dbReference type="EMBL" id="KU160660">
    <property type="protein sequence ID" value="ALY09949.1"/>
    <property type="molecule type" value="Genomic_DNA"/>
</dbReference>
<dbReference type="GeneID" id="40093177"/>
<name>A0A0U4B5D7_9CAUD</name>
<protein>
    <submittedName>
        <fullName evidence="1">Uncharacterized protein</fullName>
    </submittedName>
</protein>
<accession>A0A0U4B5D7</accession>
<organism evidence="1 2">
    <name type="scientific">Arthrobacter phage PrincessTrina</name>
    <dbReference type="NCBI Taxonomy" id="1772328"/>
    <lineage>
        <taxon>Viruses</taxon>
        <taxon>Duplodnaviria</taxon>
        <taxon>Heunggongvirae</taxon>
        <taxon>Uroviricota</taxon>
        <taxon>Caudoviricetes</taxon>
        <taxon>Klausavirus</taxon>
        <taxon>Klausavirus princesstrina</taxon>
    </lineage>
</organism>
<dbReference type="Proteomes" id="UP000229287">
    <property type="component" value="Segment"/>
</dbReference>
<gene>
    <name evidence="1" type="primary">106</name>
    <name evidence="1" type="ORF">PRINCESSTRINA_106</name>
</gene>
<evidence type="ECO:0000313" key="1">
    <source>
        <dbReference type="EMBL" id="ALY09949.1"/>
    </source>
</evidence>
<dbReference type="OrthoDB" id="25915at10239"/>
<evidence type="ECO:0000313" key="2">
    <source>
        <dbReference type="Proteomes" id="UP000229287"/>
    </source>
</evidence>
<proteinExistence type="predicted"/>
<sequence>MIPVDQTIFAATGRNDGNAADGTPGNCFQACIASLLELPLEQVPHFITHEDWWEVTKAFVSAHKPGWTIEHYDASFPAYQDPEHPEAPTHVIGSGKSPRGDFYHAAIVDAVTGELAHDPHPSRAGFLGEMDSMFALVAKPTVEQVAAN</sequence>
<dbReference type="RefSeq" id="YP_009616680.1">
    <property type="nucleotide sequence ID" value="NC_042053.1"/>
</dbReference>